<evidence type="ECO:0008006" key="4">
    <source>
        <dbReference type="Google" id="ProtNLM"/>
    </source>
</evidence>
<dbReference type="InterPro" id="IPR007325">
    <property type="entry name" value="KFase/CYL"/>
</dbReference>
<protein>
    <recommendedName>
        <fullName evidence="4">Cyclase</fullName>
    </recommendedName>
</protein>
<comment type="similarity">
    <text evidence="1">Belongs to the Cyclase 1 superfamily.</text>
</comment>
<dbReference type="EMBL" id="AZHD01000003">
    <property type="protein sequence ID" value="OAA65390.1"/>
    <property type="molecule type" value="Genomic_DNA"/>
</dbReference>
<dbReference type="GO" id="GO:0019441">
    <property type="term" value="P:L-tryptophan catabolic process to kynurenine"/>
    <property type="evidence" value="ECO:0007669"/>
    <property type="project" value="InterPro"/>
</dbReference>
<evidence type="ECO:0000256" key="1">
    <source>
        <dbReference type="ARBA" id="ARBA00007865"/>
    </source>
</evidence>
<reference evidence="2 3" key="1">
    <citation type="journal article" date="2016" name="Genome Biol. Evol.">
        <title>Divergent and convergent evolution of fungal pathogenicity.</title>
        <authorList>
            <person name="Shang Y."/>
            <person name="Xiao G."/>
            <person name="Zheng P."/>
            <person name="Cen K."/>
            <person name="Zhan S."/>
            <person name="Wang C."/>
        </authorList>
    </citation>
    <scope>NUCLEOTIDE SEQUENCE [LARGE SCALE GENOMIC DNA]</scope>
    <source>
        <strain evidence="2 3">RCEF 264</strain>
    </source>
</reference>
<dbReference type="OrthoDB" id="5396at2759"/>
<dbReference type="SUPFAM" id="SSF102198">
    <property type="entry name" value="Putative cyclase"/>
    <property type="match status" value="1"/>
</dbReference>
<dbReference type="Gene3D" id="3.50.30.50">
    <property type="entry name" value="Putative cyclase"/>
    <property type="match status" value="1"/>
</dbReference>
<dbReference type="PANTHER" id="PTHR34861">
    <property type="match status" value="1"/>
</dbReference>
<dbReference type="Pfam" id="PF04199">
    <property type="entry name" value="Cyclase"/>
    <property type="match status" value="1"/>
</dbReference>
<comment type="caution">
    <text evidence="2">The sequence shown here is derived from an EMBL/GenBank/DDBJ whole genome shotgun (WGS) entry which is preliminary data.</text>
</comment>
<gene>
    <name evidence="2" type="ORF">SPI_02177</name>
</gene>
<proteinExistence type="inferred from homology"/>
<dbReference type="Proteomes" id="UP000076874">
    <property type="component" value="Unassembled WGS sequence"/>
</dbReference>
<dbReference type="STRING" id="1081102.A0A162MQS2"/>
<evidence type="ECO:0000313" key="3">
    <source>
        <dbReference type="Proteomes" id="UP000076874"/>
    </source>
</evidence>
<name>A0A162MQS2_9HYPO</name>
<accession>A0A162MQS2</accession>
<sequence length="335" mass="37706">MAFKSGPYSDLPTFAELVEKTKGHPLEGHAWDVWNKPGQEKDTLGALNLLTPETVLKAKDEIQTGIRVQVDWPLNALTWTLHKRAPLKQQIVDLMSINDMYCHDDVLTFNTQASSQWDGFGHCGEQETGIYYNGVPHDQIMKTGNKQLGTDHWVKNGGIAGRGVLLDYVHYCEAHGKPVPYAHSNHGITVDDLEAIAAFEGVEFRTGDILFIRSGFTRWYDNAPEDERKEAFTGQSRFIGIVSDRTSRDWLWNRHFAAVAGDTFAFELRPKDTSTGILLHEWLLPRWGMPIGEMFNLEPLAQVCEEQKRWTFFFTSAPCYVPGGVATPPNGIAIL</sequence>
<evidence type="ECO:0000313" key="2">
    <source>
        <dbReference type="EMBL" id="OAA65390.1"/>
    </source>
</evidence>
<organism evidence="2 3">
    <name type="scientific">Niveomyces insectorum RCEF 264</name>
    <dbReference type="NCBI Taxonomy" id="1081102"/>
    <lineage>
        <taxon>Eukaryota</taxon>
        <taxon>Fungi</taxon>
        <taxon>Dikarya</taxon>
        <taxon>Ascomycota</taxon>
        <taxon>Pezizomycotina</taxon>
        <taxon>Sordariomycetes</taxon>
        <taxon>Hypocreomycetidae</taxon>
        <taxon>Hypocreales</taxon>
        <taxon>Cordycipitaceae</taxon>
        <taxon>Niveomyces</taxon>
    </lineage>
</organism>
<dbReference type="AlphaFoldDB" id="A0A162MQS2"/>
<keyword evidence="3" id="KW-1185">Reference proteome</keyword>
<dbReference type="InterPro" id="IPR037175">
    <property type="entry name" value="KFase_sf"/>
</dbReference>
<dbReference type="GO" id="GO:0004061">
    <property type="term" value="F:arylformamidase activity"/>
    <property type="evidence" value="ECO:0007669"/>
    <property type="project" value="InterPro"/>
</dbReference>